<dbReference type="STRING" id="59895.A0A118JYX6"/>
<evidence type="ECO:0000313" key="1">
    <source>
        <dbReference type="EMBL" id="KVH99221.1"/>
    </source>
</evidence>
<protein>
    <submittedName>
        <fullName evidence="1">Uncharacterized protein</fullName>
    </submittedName>
</protein>
<name>A0A118JYX6_CYNCS</name>
<dbReference type="Proteomes" id="UP000243975">
    <property type="component" value="Unassembled WGS sequence"/>
</dbReference>
<dbReference type="EMBL" id="LEKV01003630">
    <property type="protein sequence ID" value="KVH99221.1"/>
    <property type="molecule type" value="Genomic_DNA"/>
</dbReference>
<keyword evidence="2" id="KW-1185">Reference proteome</keyword>
<comment type="caution">
    <text evidence="1">The sequence shown here is derived from an EMBL/GenBank/DDBJ whole genome shotgun (WGS) entry which is preliminary data.</text>
</comment>
<evidence type="ECO:0000313" key="2">
    <source>
        <dbReference type="Proteomes" id="UP000243975"/>
    </source>
</evidence>
<feature type="non-terminal residue" evidence="1">
    <location>
        <position position="83"/>
    </location>
</feature>
<accession>A0A118JYX6</accession>
<dbReference type="AlphaFoldDB" id="A0A118JYX6"/>
<proteinExistence type="predicted"/>
<dbReference type="Gramene" id="KVH99221">
    <property type="protein sequence ID" value="KVH99221"/>
    <property type="gene ID" value="Ccrd_022535"/>
</dbReference>
<organism evidence="1 2">
    <name type="scientific">Cynara cardunculus var. scolymus</name>
    <name type="common">Globe artichoke</name>
    <name type="synonym">Cynara scolymus</name>
    <dbReference type="NCBI Taxonomy" id="59895"/>
    <lineage>
        <taxon>Eukaryota</taxon>
        <taxon>Viridiplantae</taxon>
        <taxon>Streptophyta</taxon>
        <taxon>Embryophyta</taxon>
        <taxon>Tracheophyta</taxon>
        <taxon>Spermatophyta</taxon>
        <taxon>Magnoliopsida</taxon>
        <taxon>eudicotyledons</taxon>
        <taxon>Gunneridae</taxon>
        <taxon>Pentapetalae</taxon>
        <taxon>asterids</taxon>
        <taxon>campanulids</taxon>
        <taxon>Asterales</taxon>
        <taxon>Asteraceae</taxon>
        <taxon>Carduoideae</taxon>
        <taxon>Cardueae</taxon>
        <taxon>Carduinae</taxon>
        <taxon>Cynara</taxon>
    </lineage>
</organism>
<sequence>MQNIIFSFEVDYGPNWVIYSSHLTCLHFKHKLEDLFNNLLSQSPDLEPTLPATGEDLFYIATYDPLRFPSTFTFVFRAFSTLE</sequence>
<gene>
    <name evidence="1" type="ORF">Ccrd_022535</name>
</gene>
<reference evidence="1 2" key="1">
    <citation type="journal article" date="2016" name="Sci. Rep.">
        <title>The genome sequence of the outbreeding globe artichoke constructed de novo incorporating a phase-aware low-pass sequencing strategy of F1 progeny.</title>
        <authorList>
            <person name="Scaglione D."/>
            <person name="Reyes-Chin-Wo S."/>
            <person name="Acquadro A."/>
            <person name="Froenicke L."/>
            <person name="Portis E."/>
            <person name="Beitel C."/>
            <person name="Tirone M."/>
            <person name="Mauro R."/>
            <person name="Lo Monaco A."/>
            <person name="Mauromicale G."/>
            <person name="Faccioli P."/>
            <person name="Cattivelli L."/>
            <person name="Rieseberg L."/>
            <person name="Michelmore R."/>
            <person name="Lanteri S."/>
        </authorList>
    </citation>
    <scope>NUCLEOTIDE SEQUENCE [LARGE SCALE GENOMIC DNA]</scope>
    <source>
        <strain evidence="1">2C</strain>
    </source>
</reference>